<dbReference type="InterPro" id="IPR001789">
    <property type="entry name" value="Sig_transdc_resp-reg_receiver"/>
</dbReference>
<dbReference type="EMBL" id="AP024488">
    <property type="protein sequence ID" value="BCS97632.1"/>
    <property type="molecule type" value="Genomic_DNA"/>
</dbReference>
<dbReference type="RefSeq" id="WP_236889036.1">
    <property type="nucleotide sequence ID" value="NZ_AP024488.1"/>
</dbReference>
<dbReference type="SUPFAM" id="SSF52540">
    <property type="entry name" value="P-loop containing nucleoside triphosphate hydrolases"/>
    <property type="match status" value="1"/>
</dbReference>
<protein>
    <submittedName>
        <fullName evidence="6">Fis family transcriptional regulator</fullName>
    </submittedName>
</protein>
<dbReference type="Pfam" id="PF00158">
    <property type="entry name" value="Sigma54_activat"/>
    <property type="match status" value="1"/>
</dbReference>
<evidence type="ECO:0000259" key="5">
    <source>
        <dbReference type="PROSITE" id="PS50110"/>
    </source>
</evidence>
<dbReference type="SUPFAM" id="SSF52172">
    <property type="entry name" value="CheY-like"/>
    <property type="match status" value="1"/>
</dbReference>
<evidence type="ECO:0000256" key="1">
    <source>
        <dbReference type="ARBA" id="ARBA00022741"/>
    </source>
</evidence>
<dbReference type="PANTHER" id="PTHR32071">
    <property type="entry name" value="TRANSCRIPTIONAL REGULATORY PROTEIN"/>
    <property type="match status" value="1"/>
</dbReference>
<dbReference type="Gene3D" id="1.10.8.60">
    <property type="match status" value="1"/>
</dbReference>
<dbReference type="Pfam" id="PF00072">
    <property type="entry name" value="Response_reg"/>
    <property type="match status" value="1"/>
</dbReference>
<evidence type="ECO:0000256" key="3">
    <source>
        <dbReference type="PROSITE-ProRule" id="PRU00169"/>
    </source>
</evidence>
<feature type="modified residue" description="4-aspartylphosphate" evidence="3">
    <location>
        <position position="56"/>
    </location>
</feature>
<dbReference type="Gene3D" id="1.10.10.60">
    <property type="entry name" value="Homeodomain-like"/>
    <property type="match status" value="1"/>
</dbReference>
<accession>A0ABM7PJR1</accession>
<dbReference type="Proteomes" id="UP001320148">
    <property type="component" value="Chromosome"/>
</dbReference>
<dbReference type="Pfam" id="PF25601">
    <property type="entry name" value="AAA_lid_14"/>
    <property type="match status" value="1"/>
</dbReference>
<evidence type="ECO:0000313" key="7">
    <source>
        <dbReference type="Proteomes" id="UP001320148"/>
    </source>
</evidence>
<feature type="domain" description="Sigma-54 factor interaction" evidence="4">
    <location>
        <begin position="146"/>
        <end position="375"/>
    </location>
</feature>
<proteinExistence type="predicted"/>
<dbReference type="SMART" id="SM00382">
    <property type="entry name" value="AAA"/>
    <property type="match status" value="1"/>
</dbReference>
<dbReference type="InterPro" id="IPR027417">
    <property type="entry name" value="P-loop_NTPase"/>
</dbReference>
<dbReference type="InterPro" id="IPR002078">
    <property type="entry name" value="Sigma_54_int"/>
</dbReference>
<sequence>MDQRETILIVDDEADLARGLARTLQMALPVTVHTASSGMEALALLKKEPVDLILSDISMPEMDGMELLEKVLAEDAMQTVVMMTAYGTIDVAVSAMKNGAWDFIQKPFASDSLVRIVEKALERHRLLRENRELTARLAETASGSPIVGRSTPMQRTLDTLSMLSQSDVTVLIRGETGTGKDLAACTIHEASQRKGKPFVTVNCPALPEGLLESELFGHKKGAFTNADTDKVGLFDQARGGTIFLDEIGDLSPALQTKLLRVLQNREIRPIGEAESHTIDVRILAATNQGLEAKIEDGSFRADLFYRLNVASVTMPPLRDVRDDIPLMVEHFLAKASRELNLPRKQLSPALMASVCSRPWPGNTRELENTLTGWVALTRGDTIDLCELPTSQPETDDDPFAVPYLDQKEQIIESFTRDYLHRLFSATFGNVALSARKSAIKRQSLQKIIQRYNIDVESYRK</sequence>
<dbReference type="PROSITE" id="PS50110">
    <property type="entry name" value="RESPONSE_REGULATORY"/>
    <property type="match status" value="1"/>
</dbReference>
<name>A0ABM7PJR1_9BACT</name>
<dbReference type="InterPro" id="IPR011006">
    <property type="entry name" value="CheY-like_superfamily"/>
</dbReference>
<dbReference type="SMART" id="SM00448">
    <property type="entry name" value="REC"/>
    <property type="match status" value="1"/>
</dbReference>
<dbReference type="InterPro" id="IPR058031">
    <property type="entry name" value="AAA_lid_NorR"/>
</dbReference>
<reference evidence="6 7" key="1">
    <citation type="submission" date="2021-02" db="EMBL/GenBank/DDBJ databases">
        <title>Complete genome of Desulfoluna sp. strain ASN36.</title>
        <authorList>
            <person name="Takahashi A."/>
            <person name="Kojima H."/>
            <person name="Fukui M."/>
        </authorList>
    </citation>
    <scope>NUCLEOTIDE SEQUENCE [LARGE SCALE GENOMIC DNA]</scope>
    <source>
        <strain evidence="6 7">ASN36</strain>
    </source>
</reference>
<dbReference type="CDD" id="cd00009">
    <property type="entry name" value="AAA"/>
    <property type="match status" value="1"/>
</dbReference>
<dbReference type="InterPro" id="IPR003593">
    <property type="entry name" value="AAA+_ATPase"/>
</dbReference>
<evidence type="ECO:0000259" key="4">
    <source>
        <dbReference type="PROSITE" id="PS50045"/>
    </source>
</evidence>
<dbReference type="Gene3D" id="3.40.50.2300">
    <property type="match status" value="1"/>
</dbReference>
<organism evidence="6 7">
    <name type="scientific">Desulfoluna limicola</name>
    <dbReference type="NCBI Taxonomy" id="2810562"/>
    <lineage>
        <taxon>Bacteria</taxon>
        <taxon>Pseudomonadati</taxon>
        <taxon>Thermodesulfobacteriota</taxon>
        <taxon>Desulfobacteria</taxon>
        <taxon>Desulfobacterales</taxon>
        <taxon>Desulfolunaceae</taxon>
        <taxon>Desulfoluna</taxon>
    </lineage>
</organism>
<keyword evidence="3" id="KW-0597">Phosphoprotein</keyword>
<keyword evidence="1" id="KW-0547">Nucleotide-binding</keyword>
<feature type="domain" description="Response regulatory" evidence="5">
    <location>
        <begin position="6"/>
        <end position="121"/>
    </location>
</feature>
<evidence type="ECO:0000313" key="6">
    <source>
        <dbReference type="EMBL" id="BCS97632.1"/>
    </source>
</evidence>
<dbReference type="PROSITE" id="PS50045">
    <property type="entry name" value="SIGMA54_INTERACT_4"/>
    <property type="match status" value="1"/>
</dbReference>
<dbReference type="Gene3D" id="3.40.50.300">
    <property type="entry name" value="P-loop containing nucleotide triphosphate hydrolases"/>
    <property type="match status" value="1"/>
</dbReference>
<evidence type="ECO:0000256" key="2">
    <source>
        <dbReference type="ARBA" id="ARBA00022840"/>
    </source>
</evidence>
<keyword evidence="2" id="KW-0067">ATP-binding</keyword>
<dbReference type="PANTHER" id="PTHR32071:SF113">
    <property type="entry name" value="ALGINATE BIOSYNTHESIS TRANSCRIPTIONAL REGULATORY PROTEIN ALGB"/>
    <property type="match status" value="1"/>
</dbReference>
<gene>
    <name evidence="6" type="ORF">DSLASN_32640</name>
</gene>
<keyword evidence="7" id="KW-1185">Reference proteome</keyword>